<evidence type="ECO:0000313" key="2">
    <source>
        <dbReference type="Proteomes" id="UP000003781"/>
    </source>
</evidence>
<organism evidence="1 2">
    <name type="scientific">Crocosphaera chwakensis CCY0110</name>
    <dbReference type="NCBI Taxonomy" id="391612"/>
    <lineage>
        <taxon>Bacteria</taxon>
        <taxon>Bacillati</taxon>
        <taxon>Cyanobacteriota</taxon>
        <taxon>Cyanophyceae</taxon>
        <taxon>Oscillatoriophycideae</taxon>
        <taxon>Chroococcales</taxon>
        <taxon>Aphanothecaceae</taxon>
        <taxon>Crocosphaera</taxon>
        <taxon>Crocosphaera chwakensis</taxon>
    </lineage>
</organism>
<gene>
    <name evidence="1" type="ORF">CY0110_16687</name>
</gene>
<dbReference type="EMBL" id="AAXW01000002">
    <property type="protein sequence ID" value="EAZ93451.1"/>
    <property type="molecule type" value="Genomic_DNA"/>
</dbReference>
<name>A3II19_9CHRO</name>
<reference evidence="1 2" key="1">
    <citation type="submission" date="2007-03" db="EMBL/GenBank/DDBJ databases">
        <authorList>
            <person name="Stal L."/>
            <person name="Ferriera S."/>
            <person name="Johnson J."/>
            <person name="Kravitz S."/>
            <person name="Beeson K."/>
            <person name="Sutton G."/>
            <person name="Rogers Y.-H."/>
            <person name="Friedman R."/>
            <person name="Frazier M."/>
            <person name="Venter J.C."/>
        </authorList>
    </citation>
    <scope>NUCLEOTIDE SEQUENCE [LARGE SCALE GENOMIC DNA]</scope>
    <source>
        <strain evidence="1 2">CCY0110</strain>
    </source>
</reference>
<protein>
    <submittedName>
        <fullName evidence="1">Uncharacterized protein</fullName>
    </submittedName>
</protein>
<accession>A3II19</accession>
<comment type="caution">
    <text evidence="1">The sequence shown here is derived from an EMBL/GenBank/DDBJ whole genome shotgun (WGS) entry which is preliminary data.</text>
</comment>
<dbReference type="AlphaFoldDB" id="A3II19"/>
<sequence>MFITGTILVYEAFYSNSWNTRIRYFHSIIIHFNYH</sequence>
<evidence type="ECO:0000313" key="1">
    <source>
        <dbReference type="EMBL" id="EAZ93451.1"/>
    </source>
</evidence>
<proteinExistence type="predicted"/>
<dbReference type="Proteomes" id="UP000003781">
    <property type="component" value="Unassembled WGS sequence"/>
</dbReference>
<keyword evidence="2" id="KW-1185">Reference proteome</keyword>